<keyword evidence="3" id="KW-1185">Reference proteome</keyword>
<proteinExistence type="predicted"/>
<feature type="region of interest" description="Disordered" evidence="1">
    <location>
        <begin position="108"/>
        <end position="131"/>
    </location>
</feature>
<dbReference type="RefSeq" id="WP_281484376.1">
    <property type="nucleotide sequence ID" value="NZ_CP124543.1"/>
</dbReference>
<dbReference type="KEGG" id="hbq:QI031_06490"/>
<protein>
    <submittedName>
        <fullName evidence="2">Uncharacterized protein</fullName>
    </submittedName>
</protein>
<organism evidence="2 3">
    <name type="scientific">Halotia branconii CENA392</name>
    <dbReference type="NCBI Taxonomy" id="1539056"/>
    <lineage>
        <taxon>Bacteria</taxon>
        <taxon>Bacillati</taxon>
        <taxon>Cyanobacteriota</taxon>
        <taxon>Cyanophyceae</taxon>
        <taxon>Nostocales</taxon>
        <taxon>Nodulariaceae</taxon>
        <taxon>Halotia</taxon>
    </lineage>
</organism>
<name>A0AAJ6NV13_9CYAN</name>
<reference evidence="2 3" key="1">
    <citation type="journal article" date="2023" name="Limnol Oceanogr Lett">
        <title>Environmental adaptations by the intertidal Antarctic cyanobacterium Halotia branconii CENA392 as revealed using long-read genome sequencing.</title>
        <authorList>
            <person name="Dextro R.B."/>
            <person name="Delbaje E."/>
            <person name="Freitas P.N.N."/>
            <person name="Geraldes V."/>
            <person name="Pinto E."/>
            <person name="Long P.F."/>
            <person name="Fiore M.F."/>
        </authorList>
    </citation>
    <scope>NUCLEOTIDE SEQUENCE [LARGE SCALE GENOMIC DNA]</scope>
    <source>
        <strain evidence="2 3">CENA392</strain>
    </source>
</reference>
<sequence>MNHQLQLEPPPQAFFSPLLELRDHYAGLVEKYEQLYTQARSHLNHVEALLSNWSADLDVNGKLSTIDVNHHQLSLPDSIARSGIDSVNSISSESDNLDNLQIDESSSVVADTNKPQMSITSPTIDISPESKENSIKGVDIPMLPQHNPLSRMEAIKKLLEEHSGTVCHIDFIVRSLYGDLEQPVFRVVKGRVQSSLTQGRERNAWSAIPDEPGCYTLDLSLVKSNRTHNGHSQANKNKKKKPIVLPQTNVVPMLKEFEGQFLIDALSSFFEQNPGKIFTVAEIIAGLYGELDAEEVREIKSKVLNELSRGHRTGRFSRVPEQIGLYTWDSNLKLESRSV</sequence>
<evidence type="ECO:0000313" key="2">
    <source>
        <dbReference type="EMBL" id="WGV27137.1"/>
    </source>
</evidence>
<evidence type="ECO:0000313" key="3">
    <source>
        <dbReference type="Proteomes" id="UP001223520"/>
    </source>
</evidence>
<dbReference type="Proteomes" id="UP001223520">
    <property type="component" value="Chromosome"/>
</dbReference>
<dbReference type="EMBL" id="CP124543">
    <property type="protein sequence ID" value="WGV27137.1"/>
    <property type="molecule type" value="Genomic_DNA"/>
</dbReference>
<gene>
    <name evidence="2" type="ORF">QI031_06490</name>
</gene>
<accession>A0AAJ6NV13</accession>
<feature type="compositionally biased region" description="Polar residues" evidence="1">
    <location>
        <begin position="108"/>
        <end position="124"/>
    </location>
</feature>
<evidence type="ECO:0000256" key="1">
    <source>
        <dbReference type="SAM" id="MobiDB-lite"/>
    </source>
</evidence>
<dbReference type="AlphaFoldDB" id="A0AAJ6NV13"/>